<dbReference type="Pfam" id="PF24681">
    <property type="entry name" value="Kelch_KLHDC2_KLHL20_DRC7"/>
    <property type="match status" value="1"/>
</dbReference>
<feature type="non-terminal residue" evidence="3">
    <location>
        <position position="211"/>
    </location>
</feature>
<dbReference type="SUPFAM" id="SSF117281">
    <property type="entry name" value="Kelch motif"/>
    <property type="match status" value="1"/>
</dbReference>
<sequence length="211" mass="23318">MDIPQILHYIIQGMWLSISLDGVGCQTTSFKPVQRRSHTATLIDDKLYILGGRNEAYDIKIGTEFFYIDFSVPFNTQNILWHDLTSVNTVPAHFAAASVNGGANNKTLFLYGGIPYNEGMSLVYAFDTRSSSWAPEISSVSIIRKDSLQGIVDFNGKMYLFGGQSKSIPVNDMFILDTINLNWEIGSSINAPSPRAGYGASLLSNDLIIYL</sequence>
<gene>
    <name evidence="3" type="ORF">FWILDA_LOCUS12304</name>
</gene>
<dbReference type="Proteomes" id="UP001153678">
    <property type="component" value="Unassembled WGS sequence"/>
</dbReference>
<dbReference type="Gene3D" id="2.120.10.80">
    <property type="entry name" value="Kelch-type beta propeller"/>
    <property type="match status" value="1"/>
</dbReference>
<organism evidence="3 4">
    <name type="scientific">Funneliformis geosporum</name>
    <dbReference type="NCBI Taxonomy" id="1117311"/>
    <lineage>
        <taxon>Eukaryota</taxon>
        <taxon>Fungi</taxon>
        <taxon>Fungi incertae sedis</taxon>
        <taxon>Mucoromycota</taxon>
        <taxon>Glomeromycotina</taxon>
        <taxon>Glomeromycetes</taxon>
        <taxon>Glomerales</taxon>
        <taxon>Glomeraceae</taxon>
        <taxon>Funneliformis</taxon>
    </lineage>
</organism>
<evidence type="ECO:0000256" key="2">
    <source>
        <dbReference type="ARBA" id="ARBA00022737"/>
    </source>
</evidence>
<dbReference type="OrthoDB" id="2442307at2759"/>
<keyword evidence="4" id="KW-1185">Reference proteome</keyword>
<dbReference type="AlphaFoldDB" id="A0A9W4WU18"/>
<name>A0A9W4WU18_9GLOM</name>
<evidence type="ECO:0000313" key="3">
    <source>
        <dbReference type="EMBL" id="CAI2185891.1"/>
    </source>
</evidence>
<dbReference type="PANTHER" id="PTHR46093:SF18">
    <property type="entry name" value="FIBRONECTIN TYPE-III DOMAIN-CONTAINING PROTEIN"/>
    <property type="match status" value="1"/>
</dbReference>
<reference evidence="3" key="1">
    <citation type="submission" date="2022-08" db="EMBL/GenBank/DDBJ databases">
        <authorList>
            <person name="Kallberg Y."/>
            <person name="Tangrot J."/>
            <person name="Rosling A."/>
        </authorList>
    </citation>
    <scope>NUCLEOTIDE SEQUENCE</scope>
    <source>
        <strain evidence="3">Wild A</strain>
    </source>
</reference>
<feature type="non-terminal residue" evidence="3">
    <location>
        <position position="1"/>
    </location>
</feature>
<dbReference type="EMBL" id="CAMKVN010003906">
    <property type="protein sequence ID" value="CAI2185891.1"/>
    <property type="molecule type" value="Genomic_DNA"/>
</dbReference>
<protein>
    <submittedName>
        <fullName evidence="3">6222_t:CDS:1</fullName>
    </submittedName>
</protein>
<dbReference type="InterPro" id="IPR015915">
    <property type="entry name" value="Kelch-typ_b-propeller"/>
</dbReference>
<keyword evidence="1" id="KW-0880">Kelch repeat</keyword>
<comment type="caution">
    <text evidence="3">The sequence shown here is derived from an EMBL/GenBank/DDBJ whole genome shotgun (WGS) entry which is preliminary data.</text>
</comment>
<evidence type="ECO:0000313" key="4">
    <source>
        <dbReference type="Proteomes" id="UP001153678"/>
    </source>
</evidence>
<proteinExistence type="predicted"/>
<dbReference type="PANTHER" id="PTHR46093">
    <property type="entry name" value="ACYL-COA-BINDING DOMAIN-CONTAINING PROTEIN 5"/>
    <property type="match status" value="1"/>
</dbReference>
<accession>A0A9W4WU18</accession>
<keyword evidence="2" id="KW-0677">Repeat</keyword>
<evidence type="ECO:0000256" key="1">
    <source>
        <dbReference type="ARBA" id="ARBA00022441"/>
    </source>
</evidence>